<evidence type="ECO:0000259" key="4">
    <source>
        <dbReference type="Pfam" id="PF08240"/>
    </source>
</evidence>
<feature type="domain" description="Alcohol dehydrogenase-like N-terminal" evidence="4">
    <location>
        <begin position="43"/>
        <end position="150"/>
    </location>
</feature>
<dbReference type="InterPro" id="IPR011032">
    <property type="entry name" value="GroES-like_sf"/>
</dbReference>
<keyword evidence="6" id="KW-1185">Reference proteome</keyword>
<dbReference type="EMBL" id="JACBZS010000001">
    <property type="protein sequence ID" value="NYI70524.1"/>
    <property type="molecule type" value="Genomic_DNA"/>
</dbReference>
<feature type="domain" description="Alcohol dehydrogenase-like C-terminal" evidence="3">
    <location>
        <begin position="189"/>
        <end position="315"/>
    </location>
</feature>
<reference evidence="5 6" key="1">
    <citation type="submission" date="2020-07" db="EMBL/GenBank/DDBJ databases">
        <title>Sequencing the genomes of 1000 actinobacteria strains.</title>
        <authorList>
            <person name="Klenk H.-P."/>
        </authorList>
    </citation>
    <scope>NUCLEOTIDE SEQUENCE [LARGE SCALE GENOMIC DNA]</scope>
    <source>
        <strain evidence="5 6">DSM 103164</strain>
    </source>
</reference>
<accession>A0A7Z0D851</accession>
<proteinExistence type="predicted"/>
<gene>
    <name evidence="5" type="ORF">GGQ54_001084</name>
</gene>
<organism evidence="5 6">
    <name type="scientific">Naumannella cuiyingiana</name>
    <dbReference type="NCBI Taxonomy" id="1347891"/>
    <lineage>
        <taxon>Bacteria</taxon>
        <taxon>Bacillati</taxon>
        <taxon>Actinomycetota</taxon>
        <taxon>Actinomycetes</taxon>
        <taxon>Propionibacteriales</taxon>
        <taxon>Propionibacteriaceae</taxon>
        <taxon>Naumannella</taxon>
    </lineage>
</organism>
<dbReference type="Gene3D" id="3.90.180.10">
    <property type="entry name" value="Medium-chain alcohol dehydrogenases, catalytic domain"/>
    <property type="match status" value="1"/>
</dbReference>
<dbReference type="GO" id="GO:0016491">
    <property type="term" value="F:oxidoreductase activity"/>
    <property type="evidence" value="ECO:0007669"/>
    <property type="project" value="UniProtKB-KW"/>
</dbReference>
<evidence type="ECO:0000256" key="2">
    <source>
        <dbReference type="ARBA" id="ARBA00023002"/>
    </source>
</evidence>
<dbReference type="Pfam" id="PF00107">
    <property type="entry name" value="ADH_zinc_N"/>
    <property type="match status" value="1"/>
</dbReference>
<dbReference type="PANTHER" id="PTHR43401:SF2">
    <property type="entry name" value="L-THREONINE 3-DEHYDROGENASE"/>
    <property type="match status" value="1"/>
</dbReference>
<dbReference type="SUPFAM" id="SSF51735">
    <property type="entry name" value="NAD(P)-binding Rossmann-fold domains"/>
    <property type="match status" value="1"/>
</dbReference>
<comment type="cofactor">
    <cofactor evidence="1">
        <name>Zn(2+)</name>
        <dbReference type="ChEBI" id="CHEBI:29105"/>
    </cofactor>
</comment>
<dbReference type="Gene3D" id="3.40.50.720">
    <property type="entry name" value="NAD(P)-binding Rossmann-like Domain"/>
    <property type="match status" value="1"/>
</dbReference>
<evidence type="ECO:0000313" key="6">
    <source>
        <dbReference type="Proteomes" id="UP000527616"/>
    </source>
</evidence>
<dbReference type="PANTHER" id="PTHR43401">
    <property type="entry name" value="L-THREONINE 3-DEHYDROGENASE"/>
    <property type="match status" value="1"/>
</dbReference>
<dbReference type="InterPro" id="IPR050129">
    <property type="entry name" value="Zn_alcohol_dh"/>
</dbReference>
<protein>
    <submittedName>
        <fullName evidence="5">Threonine dehydrogenase-like Zn-dependent dehydrogenase</fullName>
    </submittedName>
</protein>
<sequence length="355" mass="35851">MDAATREPDGSMTPEPDGSMIRVTATAIGRVAAGSVEIPAPEAGQVLVRTRYAGICGSDTHALAGQHPLLAPPYVPGHEAVGVIASGDGAGRRVVLKPNVVCGVCVNCRAGRTNACEVLAWIGCDPTGARPGAMGEFFLAPSGNLYPVPDGVDDDQAALVECLATPVHAARIAGDLAGAGVVVLGAGTIGVLMIIAARAAGAERIVVTDPDPVKRERAVRLGADAALDALAADLGDRVRRELGGGADVLFDCVASAGSARQWPELVRRAATIAVVGVPAADLVTPMPAIQDRELRVQGCASYTEDDFAAALAMAADLPAAEIVSDRFAFADAATAFDRAVEPGAGKVLIGPGAGS</sequence>
<dbReference type="SUPFAM" id="SSF50129">
    <property type="entry name" value="GroES-like"/>
    <property type="match status" value="1"/>
</dbReference>
<dbReference type="InterPro" id="IPR036291">
    <property type="entry name" value="NAD(P)-bd_dom_sf"/>
</dbReference>
<dbReference type="Pfam" id="PF08240">
    <property type="entry name" value="ADH_N"/>
    <property type="match status" value="1"/>
</dbReference>
<dbReference type="InterPro" id="IPR013149">
    <property type="entry name" value="ADH-like_C"/>
</dbReference>
<keyword evidence="2" id="KW-0560">Oxidoreductase</keyword>
<dbReference type="Proteomes" id="UP000527616">
    <property type="component" value="Unassembled WGS sequence"/>
</dbReference>
<evidence type="ECO:0000313" key="5">
    <source>
        <dbReference type="EMBL" id="NYI70524.1"/>
    </source>
</evidence>
<evidence type="ECO:0000259" key="3">
    <source>
        <dbReference type="Pfam" id="PF00107"/>
    </source>
</evidence>
<dbReference type="AlphaFoldDB" id="A0A7Z0D851"/>
<evidence type="ECO:0000256" key="1">
    <source>
        <dbReference type="ARBA" id="ARBA00001947"/>
    </source>
</evidence>
<name>A0A7Z0D851_9ACTN</name>
<dbReference type="InterPro" id="IPR013154">
    <property type="entry name" value="ADH-like_N"/>
</dbReference>
<dbReference type="RefSeq" id="WP_179444471.1">
    <property type="nucleotide sequence ID" value="NZ_JACBZS010000001.1"/>
</dbReference>
<comment type="caution">
    <text evidence="5">The sequence shown here is derived from an EMBL/GenBank/DDBJ whole genome shotgun (WGS) entry which is preliminary data.</text>
</comment>